<evidence type="ECO:0000256" key="3">
    <source>
        <dbReference type="SAM" id="Coils"/>
    </source>
</evidence>
<keyword evidence="8" id="KW-1185">Reference proteome</keyword>
<evidence type="ECO:0000256" key="4">
    <source>
        <dbReference type="SAM" id="MobiDB-lite"/>
    </source>
</evidence>
<organism evidence="7 8">
    <name type="scientific">Luedemannella helvata</name>
    <dbReference type="NCBI Taxonomy" id="349315"/>
    <lineage>
        <taxon>Bacteria</taxon>
        <taxon>Bacillati</taxon>
        <taxon>Actinomycetota</taxon>
        <taxon>Actinomycetes</taxon>
        <taxon>Micromonosporales</taxon>
        <taxon>Micromonosporaceae</taxon>
        <taxon>Luedemannella</taxon>
    </lineage>
</organism>
<dbReference type="InterPro" id="IPR058636">
    <property type="entry name" value="Beta-barrel_YknX"/>
</dbReference>
<dbReference type="SUPFAM" id="SSF111369">
    <property type="entry name" value="HlyD-like secretion proteins"/>
    <property type="match status" value="1"/>
</dbReference>
<keyword evidence="2 3" id="KW-0175">Coiled coil</keyword>
<name>A0ABP4VTF4_9ACTN</name>
<feature type="compositionally biased region" description="Gly residues" evidence="4">
    <location>
        <begin position="369"/>
        <end position="399"/>
    </location>
</feature>
<dbReference type="Gene3D" id="2.40.50.100">
    <property type="match status" value="1"/>
</dbReference>
<dbReference type="EMBL" id="BAAALS010000001">
    <property type="protein sequence ID" value="GAA1736029.1"/>
    <property type="molecule type" value="Genomic_DNA"/>
</dbReference>
<dbReference type="PANTHER" id="PTHR32347:SF23">
    <property type="entry name" value="BLL5650 PROTEIN"/>
    <property type="match status" value="1"/>
</dbReference>
<feature type="domain" description="CzcB-like C-terminal circularly permuted SH3-like" evidence="5">
    <location>
        <begin position="303"/>
        <end position="356"/>
    </location>
</feature>
<sequence length="399" mass="38199">MRVWQRPVILVNTALALAVLAGGFWAYRTVAGPETAPAATTGTRLVAATQGDVTATATATGSVASAATATANFATSGKVTSISVKVGDAVRKGQVLAKIDPAAAQAALDTAEDNLAAAEAALDRAEDAAEPDATTIANAKADVTAAQASVDEAARTLAGTVLKAPMAGTVTAVNGTLGGSSGGSGGSGGGSGGGGSGGGGSGGSTSSSGFISIVDVRKLQVSASFAETDATKLKAGQPATVTWSALPDTQVTGKVKTVAPTATTANNVNSYAVVISLDSVPSGARIGQTVTAVVAISAASNVIRVPASSVRTVGGQRLVTVSTNGATELRPVEVGVEGDSYTEIKSGVNVGDQVVVVTQTTSGGTNQFPGGGGFPGGAGGFPGGAGGFPGGGAGGGGPR</sequence>
<feature type="region of interest" description="Disordered" evidence="4">
    <location>
        <begin position="181"/>
        <end position="203"/>
    </location>
</feature>
<protein>
    <submittedName>
        <fullName evidence="7">Uncharacterized protein</fullName>
    </submittedName>
</protein>
<dbReference type="InterPro" id="IPR058649">
    <property type="entry name" value="CzcB_C"/>
</dbReference>
<evidence type="ECO:0000313" key="7">
    <source>
        <dbReference type="EMBL" id="GAA1736029.1"/>
    </source>
</evidence>
<accession>A0ABP4VTF4</accession>
<dbReference type="InterPro" id="IPR050465">
    <property type="entry name" value="UPF0194_transport"/>
</dbReference>
<dbReference type="Gene3D" id="2.40.420.20">
    <property type="match status" value="1"/>
</dbReference>
<comment type="subcellular location">
    <subcellularLocation>
        <location evidence="1">Cell envelope</location>
    </subcellularLocation>
</comment>
<dbReference type="Gene3D" id="2.40.30.170">
    <property type="match status" value="1"/>
</dbReference>
<feature type="region of interest" description="Disordered" evidence="4">
    <location>
        <begin position="366"/>
        <end position="399"/>
    </location>
</feature>
<dbReference type="RefSeq" id="WP_344075885.1">
    <property type="nucleotide sequence ID" value="NZ_BAAALS010000001.1"/>
</dbReference>
<dbReference type="Proteomes" id="UP001500655">
    <property type="component" value="Unassembled WGS sequence"/>
</dbReference>
<gene>
    <name evidence="7" type="ORF">GCM10009681_03130</name>
</gene>
<dbReference type="Pfam" id="PF25990">
    <property type="entry name" value="Beta-barrel_YknX"/>
    <property type="match status" value="1"/>
</dbReference>
<evidence type="ECO:0000256" key="2">
    <source>
        <dbReference type="ARBA" id="ARBA00023054"/>
    </source>
</evidence>
<evidence type="ECO:0000313" key="8">
    <source>
        <dbReference type="Proteomes" id="UP001500655"/>
    </source>
</evidence>
<evidence type="ECO:0000256" key="1">
    <source>
        <dbReference type="ARBA" id="ARBA00004196"/>
    </source>
</evidence>
<dbReference type="PANTHER" id="PTHR32347">
    <property type="entry name" value="EFFLUX SYSTEM COMPONENT YKNX-RELATED"/>
    <property type="match status" value="1"/>
</dbReference>
<evidence type="ECO:0000259" key="6">
    <source>
        <dbReference type="Pfam" id="PF25990"/>
    </source>
</evidence>
<comment type="caution">
    <text evidence="7">The sequence shown here is derived from an EMBL/GenBank/DDBJ whole genome shotgun (WGS) entry which is preliminary data.</text>
</comment>
<proteinExistence type="predicted"/>
<feature type="domain" description="YknX-like beta-barrel" evidence="6">
    <location>
        <begin position="219"/>
        <end position="292"/>
    </location>
</feature>
<dbReference type="Pfam" id="PF25975">
    <property type="entry name" value="CzcB_C"/>
    <property type="match status" value="1"/>
</dbReference>
<reference evidence="8" key="1">
    <citation type="journal article" date="2019" name="Int. J. Syst. Evol. Microbiol.">
        <title>The Global Catalogue of Microorganisms (GCM) 10K type strain sequencing project: providing services to taxonomists for standard genome sequencing and annotation.</title>
        <authorList>
            <consortium name="The Broad Institute Genomics Platform"/>
            <consortium name="The Broad Institute Genome Sequencing Center for Infectious Disease"/>
            <person name="Wu L."/>
            <person name="Ma J."/>
        </authorList>
    </citation>
    <scope>NUCLEOTIDE SEQUENCE [LARGE SCALE GENOMIC DNA]</scope>
    <source>
        <strain evidence="8">JCM 13249</strain>
    </source>
</reference>
<feature type="coiled-coil region" evidence="3">
    <location>
        <begin position="108"/>
        <end position="156"/>
    </location>
</feature>
<evidence type="ECO:0000259" key="5">
    <source>
        <dbReference type="Pfam" id="PF25975"/>
    </source>
</evidence>